<dbReference type="Gene3D" id="3.40.50.720">
    <property type="entry name" value="NAD(P)-binding Rossmann-like Domain"/>
    <property type="match status" value="1"/>
</dbReference>
<organism evidence="2 3">
    <name type="scientific">Microbacterium soli</name>
    <dbReference type="NCBI Taxonomy" id="446075"/>
    <lineage>
        <taxon>Bacteria</taxon>
        <taxon>Bacillati</taxon>
        <taxon>Actinomycetota</taxon>
        <taxon>Actinomycetes</taxon>
        <taxon>Micrococcales</taxon>
        <taxon>Microbacteriaceae</taxon>
        <taxon>Microbacterium</taxon>
    </lineage>
</organism>
<dbReference type="PANTHER" id="PTHR42879">
    <property type="entry name" value="3-OXOACYL-(ACYL-CARRIER-PROTEIN) REDUCTASE"/>
    <property type="match status" value="1"/>
</dbReference>
<dbReference type="Pfam" id="PF13561">
    <property type="entry name" value="adh_short_C2"/>
    <property type="match status" value="1"/>
</dbReference>
<dbReference type="PRINTS" id="PR00081">
    <property type="entry name" value="GDHRDH"/>
</dbReference>
<keyword evidence="3" id="KW-1185">Reference proteome</keyword>
<evidence type="ECO:0000313" key="2">
    <source>
        <dbReference type="EMBL" id="GAA3941643.1"/>
    </source>
</evidence>
<dbReference type="InterPro" id="IPR002347">
    <property type="entry name" value="SDR_fam"/>
</dbReference>
<comment type="similarity">
    <text evidence="1">Belongs to the short-chain dehydrogenases/reductases (SDR) family.</text>
</comment>
<accession>A0ABP7NAW8</accession>
<dbReference type="InterPro" id="IPR036291">
    <property type="entry name" value="NAD(P)-bd_dom_sf"/>
</dbReference>
<evidence type="ECO:0000256" key="1">
    <source>
        <dbReference type="ARBA" id="ARBA00006484"/>
    </source>
</evidence>
<name>A0ABP7NAW8_9MICO</name>
<dbReference type="PROSITE" id="PS51257">
    <property type="entry name" value="PROKAR_LIPOPROTEIN"/>
    <property type="match status" value="1"/>
</dbReference>
<evidence type="ECO:0000313" key="3">
    <source>
        <dbReference type="Proteomes" id="UP001501591"/>
    </source>
</evidence>
<comment type="caution">
    <text evidence="2">The sequence shown here is derived from an EMBL/GenBank/DDBJ whole genome shotgun (WGS) entry which is preliminary data.</text>
</comment>
<dbReference type="EMBL" id="BAABCP010000001">
    <property type="protein sequence ID" value="GAA3941643.1"/>
    <property type="molecule type" value="Genomic_DNA"/>
</dbReference>
<dbReference type="SUPFAM" id="SSF51735">
    <property type="entry name" value="NAD(P)-binding Rossmann-fold domains"/>
    <property type="match status" value="1"/>
</dbReference>
<sequence>MDLGLRGRFALVAASSAGLGYACASALARDGAVVVLNGRDEAALQQAAQRLRDETGADVRTVAGDVADPAVQQDLVDAVPQVDILVNNNGGPPFRDFREVDRDALLAGVTANMAAPVELVQRVIDGMIERRFGRIVSITSFSVKMPIAGLDLSSGARAGLTGFLAGVARDVASANVTINFMMPGYFATDRLRSLHAREAAERGVPVETVAAEGAGRVPAGRFGDPDEFGAACAFLCSQHAGYITGQSLLIDGGAYPGIL</sequence>
<gene>
    <name evidence="2" type="ORF">GCM10022383_19320</name>
</gene>
<dbReference type="CDD" id="cd05344">
    <property type="entry name" value="BKR_like_SDR_like"/>
    <property type="match status" value="1"/>
</dbReference>
<dbReference type="RefSeq" id="WP_344819352.1">
    <property type="nucleotide sequence ID" value="NZ_BAABCP010000001.1"/>
</dbReference>
<proteinExistence type="inferred from homology"/>
<dbReference type="InterPro" id="IPR050259">
    <property type="entry name" value="SDR"/>
</dbReference>
<dbReference type="Proteomes" id="UP001501591">
    <property type="component" value="Unassembled WGS sequence"/>
</dbReference>
<dbReference type="PANTHER" id="PTHR42879:SF6">
    <property type="entry name" value="NADPH-DEPENDENT REDUCTASE BACG"/>
    <property type="match status" value="1"/>
</dbReference>
<reference evidence="3" key="1">
    <citation type="journal article" date="2019" name="Int. J. Syst. Evol. Microbiol.">
        <title>The Global Catalogue of Microorganisms (GCM) 10K type strain sequencing project: providing services to taxonomists for standard genome sequencing and annotation.</title>
        <authorList>
            <consortium name="The Broad Institute Genomics Platform"/>
            <consortium name="The Broad Institute Genome Sequencing Center for Infectious Disease"/>
            <person name="Wu L."/>
            <person name="Ma J."/>
        </authorList>
    </citation>
    <scope>NUCLEOTIDE SEQUENCE [LARGE SCALE GENOMIC DNA]</scope>
    <source>
        <strain evidence="3">JCM 17024</strain>
    </source>
</reference>
<protein>
    <submittedName>
        <fullName evidence="2">SDR family oxidoreductase</fullName>
    </submittedName>
</protein>